<dbReference type="Gene3D" id="3.60.40.10">
    <property type="entry name" value="PPM-type phosphatase domain"/>
    <property type="match status" value="1"/>
</dbReference>
<organism evidence="3">
    <name type="scientific">Streptomyces sp. NBC_00119</name>
    <dbReference type="NCBI Taxonomy" id="2975659"/>
    <lineage>
        <taxon>Bacteria</taxon>
        <taxon>Bacillati</taxon>
        <taxon>Actinomycetota</taxon>
        <taxon>Actinomycetes</taxon>
        <taxon>Kitasatosporales</taxon>
        <taxon>Streptomycetaceae</taxon>
        <taxon>Streptomyces</taxon>
    </lineage>
</organism>
<dbReference type="PANTHER" id="PTHR43156">
    <property type="entry name" value="STAGE II SPORULATION PROTEIN E-RELATED"/>
    <property type="match status" value="1"/>
</dbReference>
<dbReference type="InterPro" id="IPR036457">
    <property type="entry name" value="PPM-type-like_dom_sf"/>
</dbReference>
<dbReference type="SMART" id="SM00331">
    <property type="entry name" value="PP2C_SIG"/>
    <property type="match status" value="1"/>
</dbReference>
<dbReference type="AlphaFoldDB" id="A0AAU1U142"/>
<gene>
    <name evidence="3" type="ORF">OHU69_11650</name>
</gene>
<dbReference type="SUPFAM" id="SSF81606">
    <property type="entry name" value="PP2C-like"/>
    <property type="match status" value="1"/>
</dbReference>
<dbReference type="Pfam" id="PF07228">
    <property type="entry name" value="SpoIIE"/>
    <property type="match status" value="1"/>
</dbReference>
<reference evidence="3" key="1">
    <citation type="submission" date="2022-10" db="EMBL/GenBank/DDBJ databases">
        <title>The complete genomes of actinobacterial strains from the NBC collection.</title>
        <authorList>
            <person name="Joergensen T.S."/>
            <person name="Alvarez Arevalo M."/>
            <person name="Sterndorff E.B."/>
            <person name="Faurdal D."/>
            <person name="Vuksanovic O."/>
            <person name="Mourched A.-S."/>
            <person name="Charusanti P."/>
            <person name="Shaw S."/>
            <person name="Blin K."/>
            <person name="Weber T."/>
        </authorList>
    </citation>
    <scope>NUCLEOTIDE SEQUENCE</scope>
    <source>
        <strain evidence="3">NBC_00119</strain>
    </source>
</reference>
<evidence type="ECO:0000259" key="2">
    <source>
        <dbReference type="SMART" id="SM00331"/>
    </source>
</evidence>
<keyword evidence="1" id="KW-0378">Hydrolase</keyword>
<evidence type="ECO:0000256" key="1">
    <source>
        <dbReference type="ARBA" id="ARBA00022801"/>
    </source>
</evidence>
<dbReference type="GO" id="GO:0016791">
    <property type="term" value="F:phosphatase activity"/>
    <property type="evidence" value="ECO:0007669"/>
    <property type="project" value="TreeGrafter"/>
</dbReference>
<dbReference type="InterPro" id="IPR001932">
    <property type="entry name" value="PPM-type_phosphatase-like_dom"/>
</dbReference>
<dbReference type="InterPro" id="IPR052016">
    <property type="entry name" value="Bact_Sigma-Reg"/>
</dbReference>
<protein>
    <submittedName>
        <fullName evidence="3">Serine/threonine-protein phosphatase</fullName>
    </submittedName>
</protein>
<evidence type="ECO:0000313" key="3">
    <source>
        <dbReference type="EMBL" id="WTS11639.1"/>
    </source>
</evidence>
<feature type="domain" description="PPM-type phosphatase" evidence="2">
    <location>
        <begin position="183"/>
        <end position="400"/>
    </location>
</feature>
<accession>A0AAU1U142</accession>
<name>A0AAU1U142_9ACTN</name>
<sequence length="420" mass="45814">MTTWDGPVRRMLVDLLEASHLVPLESLPESLDRCATPAGFPTVLVYLSDLELRCLRLLTGKGPDAGQDPGDDPAELRIDGTLAGRTYQTGEILPAGPANDDDVCAWWVPMLNGMERLGVIKVCTSREDDMVREDADALAALTTLIVASKRDRSDSYARLARTTPMAVGAEMQWNLMPPRTYADGRVVIAAALEPAYKVSGDAYDYATAGTHVHLSIFDAMGHDTAAGLTANLAIATCRNSRRQGCDLVETSQRIEADLIEQFHHQRYATGILAELNAATGLLTFVNRGHHLPLIIRAGRWNNPLQCEPALPMGIDLGLPVHPCREQLEPGDRVVLYTDGITEARRAGGPEFGLARFVELLIRCQADGLPVPESLRRVVHAVLDHHNGELQDDATILFCEWLGADTQPSAQEAHREHVSSS</sequence>
<dbReference type="PANTHER" id="PTHR43156:SF2">
    <property type="entry name" value="STAGE II SPORULATION PROTEIN E"/>
    <property type="match status" value="1"/>
</dbReference>
<dbReference type="EMBL" id="CP108195">
    <property type="protein sequence ID" value="WTS11639.1"/>
    <property type="molecule type" value="Genomic_DNA"/>
</dbReference>
<proteinExistence type="predicted"/>